<dbReference type="GO" id="GO:0006351">
    <property type="term" value="P:DNA-templated transcription"/>
    <property type="evidence" value="ECO:0007669"/>
    <property type="project" value="TreeGrafter"/>
</dbReference>
<evidence type="ECO:0000313" key="6">
    <source>
        <dbReference type="EMBL" id="KYF66611.1"/>
    </source>
</evidence>
<evidence type="ECO:0000256" key="2">
    <source>
        <dbReference type="ARBA" id="ARBA00023015"/>
    </source>
</evidence>
<dbReference type="GO" id="GO:0043565">
    <property type="term" value="F:sequence-specific DNA binding"/>
    <property type="evidence" value="ECO:0007669"/>
    <property type="project" value="TreeGrafter"/>
</dbReference>
<dbReference type="PRINTS" id="PR00039">
    <property type="entry name" value="HTHLYSR"/>
</dbReference>
<dbReference type="OrthoDB" id="9807765at2"/>
<dbReference type="SUPFAM" id="SSF46785">
    <property type="entry name" value="Winged helix' DNA-binding domain"/>
    <property type="match status" value="1"/>
</dbReference>
<dbReference type="InterPro" id="IPR036388">
    <property type="entry name" value="WH-like_DNA-bd_sf"/>
</dbReference>
<keyword evidence="3" id="KW-0238">DNA-binding</keyword>
<dbReference type="PANTHER" id="PTHR30537">
    <property type="entry name" value="HTH-TYPE TRANSCRIPTIONAL REGULATOR"/>
    <property type="match status" value="1"/>
</dbReference>
<dbReference type="AlphaFoldDB" id="A0A150QF96"/>
<dbReference type="FunFam" id="1.10.10.10:FF:000038">
    <property type="entry name" value="Glycine cleavage system transcriptional activator"/>
    <property type="match status" value="1"/>
</dbReference>
<evidence type="ECO:0000256" key="1">
    <source>
        <dbReference type="ARBA" id="ARBA00009437"/>
    </source>
</evidence>
<reference evidence="6 7" key="1">
    <citation type="submission" date="2014-02" db="EMBL/GenBank/DDBJ databases">
        <title>The small core and large imbalanced accessory genome model reveals a collaborative survival strategy of Sorangium cellulosum strains in nature.</title>
        <authorList>
            <person name="Han K."/>
            <person name="Peng R."/>
            <person name="Blom J."/>
            <person name="Li Y.-Z."/>
        </authorList>
    </citation>
    <scope>NUCLEOTIDE SEQUENCE [LARGE SCALE GENOMIC DNA]</scope>
    <source>
        <strain evidence="6 7">So0008-312</strain>
    </source>
</reference>
<name>A0A150QF96_SORCE</name>
<evidence type="ECO:0000313" key="7">
    <source>
        <dbReference type="Proteomes" id="UP000075260"/>
    </source>
</evidence>
<dbReference type="InterPro" id="IPR036390">
    <property type="entry name" value="WH_DNA-bd_sf"/>
</dbReference>
<dbReference type="CDD" id="cd08432">
    <property type="entry name" value="PBP2_GcdR_TrpI_HvrB_AmpR_like"/>
    <property type="match status" value="1"/>
</dbReference>
<evidence type="ECO:0000256" key="4">
    <source>
        <dbReference type="ARBA" id="ARBA00023163"/>
    </source>
</evidence>
<accession>A0A150QF96</accession>
<dbReference type="GO" id="GO:0003700">
    <property type="term" value="F:DNA-binding transcription factor activity"/>
    <property type="evidence" value="ECO:0007669"/>
    <property type="project" value="InterPro"/>
</dbReference>
<dbReference type="RefSeq" id="WP_061610398.1">
    <property type="nucleotide sequence ID" value="NZ_JEMA01000728.1"/>
</dbReference>
<protein>
    <submittedName>
        <fullName evidence="6">LysR family transcriptional regulator</fullName>
    </submittedName>
</protein>
<dbReference type="EMBL" id="JEMA01000728">
    <property type="protein sequence ID" value="KYF66611.1"/>
    <property type="molecule type" value="Genomic_DNA"/>
</dbReference>
<dbReference type="PROSITE" id="PS50931">
    <property type="entry name" value="HTH_LYSR"/>
    <property type="match status" value="1"/>
</dbReference>
<sequence>MRRLPPLTALRAFEAAARHLSFKRAAKELGVTPTAISHQVRLLEETIGVRLFERHARQVLATREGQLLYPVLRDGFDAFARALDELAARRARRAITLSATTAFTARWLVPRVAAFREACPGVDLRLHASDEPVDLHAAEVDAAIRYGRGPYPGLAAEVLIADRFAPVCSPGLGVRRPGDLRGKPLLHFEWRREGRDMPTWRLWLERAGLSGVRAEGGVTFSDEGHAIQAAIAGQGVALLSLFLVADDLKSGALVQPFGPVLDGHRYHLVHREGAAAREEIAALRGWLSAAMGGERPEEQR</sequence>
<proteinExistence type="inferred from homology"/>
<keyword evidence="2" id="KW-0805">Transcription regulation</keyword>
<dbReference type="InterPro" id="IPR000847">
    <property type="entry name" value="LysR_HTH_N"/>
</dbReference>
<comment type="similarity">
    <text evidence="1">Belongs to the LysR transcriptional regulatory family.</text>
</comment>
<dbReference type="Proteomes" id="UP000075260">
    <property type="component" value="Unassembled WGS sequence"/>
</dbReference>
<dbReference type="NCBIfam" id="NF008352">
    <property type="entry name" value="PRK11139.1"/>
    <property type="match status" value="1"/>
</dbReference>
<organism evidence="6 7">
    <name type="scientific">Sorangium cellulosum</name>
    <name type="common">Polyangium cellulosum</name>
    <dbReference type="NCBI Taxonomy" id="56"/>
    <lineage>
        <taxon>Bacteria</taxon>
        <taxon>Pseudomonadati</taxon>
        <taxon>Myxococcota</taxon>
        <taxon>Polyangia</taxon>
        <taxon>Polyangiales</taxon>
        <taxon>Polyangiaceae</taxon>
        <taxon>Sorangium</taxon>
    </lineage>
</organism>
<evidence type="ECO:0000259" key="5">
    <source>
        <dbReference type="PROSITE" id="PS50931"/>
    </source>
</evidence>
<dbReference type="Pfam" id="PF03466">
    <property type="entry name" value="LysR_substrate"/>
    <property type="match status" value="1"/>
</dbReference>
<dbReference type="Pfam" id="PF00126">
    <property type="entry name" value="HTH_1"/>
    <property type="match status" value="1"/>
</dbReference>
<dbReference type="InterPro" id="IPR058163">
    <property type="entry name" value="LysR-type_TF_proteobact-type"/>
</dbReference>
<dbReference type="InterPro" id="IPR005119">
    <property type="entry name" value="LysR_subst-bd"/>
</dbReference>
<feature type="domain" description="HTH lysR-type" evidence="5">
    <location>
        <begin position="5"/>
        <end position="62"/>
    </location>
</feature>
<comment type="caution">
    <text evidence="6">The sequence shown here is derived from an EMBL/GenBank/DDBJ whole genome shotgun (WGS) entry which is preliminary data.</text>
</comment>
<gene>
    <name evidence="6" type="ORF">BE15_13855</name>
</gene>
<dbReference type="Gene3D" id="1.10.10.10">
    <property type="entry name" value="Winged helix-like DNA-binding domain superfamily/Winged helix DNA-binding domain"/>
    <property type="match status" value="1"/>
</dbReference>
<dbReference type="PANTHER" id="PTHR30537:SF74">
    <property type="entry name" value="HTH-TYPE TRANSCRIPTIONAL REGULATOR TRPI"/>
    <property type="match status" value="1"/>
</dbReference>
<evidence type="ECO:0000256" key="3">
    <source>
        <dbReference type="ARBA" id="ARBA00023125"/>
    </source>
</evidence>
<keyword evidence="4" id="KW-0804">Transcription</keyword>
<dbReference type="Gene3D" id="3.40.190.10">
    <property type="entry name" value="Periplasmic binding protein-like II"/>
    <property type="match status" value="2"/>
</dbReference>
<dbReference type="SUPFAM" id="SSF53850">
    <property type="entry name" value="Periplasmic binding protein-like II"/>
    <property type="match status" value="1"/>
</dbReference>